<accession>A0A9Q1F4C6</accession>
<dbReference type="Proteomes" id="UP001152622">
    <property type="component" value="Chromosome 9"/>
</dbReference>
<evidence type="ECO:0000313" key="2">
    <source>
        <dbReference type="Proteomes" id="UP001152622"/>
    </source>
</evidence>
<name>A0A9Q1F4C6_SYNKA</name>
<dbReference type="AlphaFoldDB" id="A0A9Q1F4C6"/>
<protein>
    <submittedName>
        <fullName evidence="1">Uncharacterized protein</fullName>
    </submittedName>
</protein>
<organism evidence="1 2">
    <name type="scientific">Synaphobranchus kaupii</name>
    <name type="common">Kaup's arrowtooth eel</name>
    <dbReference type="NCBI Taxonomy" id="118154"/>
    <lineage>
        <taxon>Eukaryota</taxon>
        <taxon>Metazoa</taxon>
        <taxon>Chordata</taxon>
        <taxon>Craniata</taxon>
        <taxon>Vertebrata</taxon>
        <taxon>Euteleostomi</taxon>
        <taxon>Actinopterygii</taxon>
        <taxon>Neopterygii</taxon>
        <taxon>Teleostei</taxon>
        <taxon>Anguilliformes</taxon>
        <taxon>Synaphobranchidae</taxon>
        <taxon>Synaphobranchus</taxon>
    </lineage>
</organism>
<sequence>MKLDRGHDGTRGAAGCRKDVIGGPFLPNWRLANQRADQKYRNRTQAGGTLSGAPLPVLVFWAFGGEAGSGGPLRGGEGSHVSFSTSPSCRLQAPVMSALRVTEMTAA</sequence>
<comment type="caution">
    <text evidence="1">The sequence shown here is derived from an EMBL/GenBank/DDBJ whole genome shotgun (WGS) entry which is preliminary data.</text>
</comment>
<dbReference type="EMBL" id="JAINUF010000009">
    <property type="protein sequence ID" value="KAJ8350788.1"/>
    <property type="molecule type" value="Genomic_DNA"/>
</dbReference>
<reference evidence="1" key="1">
    <citation type="journal article" date="2023" name="Science">
        <title>Genome structures resolve the early diversification of teleost fishes.</title>
        <authorList>
            <person name="Parey E."/>
            <person name="Louis A."/>
            <person name="Montfort J."/>
            <person name="Bouchez O."/>
            <person name="Roques C."/>
            <person name="Iampietro C."/>
            <person name="Lluch J."/>
            <person name="Castinel A."/>
            <person name="Donnadieu C."/>
            <person name="Desvignes T."/>
            <person name="Floi Bucao C."/>
            <person name="Jouanno E."/>
            <person name="Wen M."/>
            <person name="Mejri S."/>
            <person name="Dirks R."/>
            <person name="Jansen H."/>
            <person name="Henkel C."/>
            <person name="Chen W.J."/>
            <person name="Zahm M."/>
            <person name="Cabau C."/>
            <person name="Klopp C."/>
            <person name="Thompson A.W."/>
            <person name="Robinson-Rechavi M."/>
            <person name="Braasch I."/>
            <person name="Lecointre G."/>
            <person name="Bobe J."/>
            <person name="Postlethwait J.H."/>
            <person name="Berthelot C."/>
            <person name="Roest Crollius H."/>
            <person name="Guiguen Y."/>
        </authorList>
    </citation>
    <scope>NUCLEOTIDE SEQUENCE</scope>
    <source>
        <strain evidence="1">WJC10195</strain>
    </source>
</reference>
<proteinExistence type="predicted"/>
<evidence type="ECO:0000313" key="1">
    <source>
        <dbReference type="EMBL" id="KAJ8350788.1"/>
    </source>
</evidence>
<gene>
    <name evidence="1" type="ORF">SKAU_G00259180</name>
</gene>
<keyword evidence="2" id="KW-1185">Reference proteome</keyword>